<dbReference type="PANTHER" id="PTHR40705:SF2">
    <property type="entry name" value="DUF1743 DOMAIN-CONTAINING PROTEIN"/>
    <property type="match status" value="1"/>
</dbReference>
<sequence length="303" mass="33004">MMAYNRISAVVDTKTSKVMYIESYGPDNGFFIEGWRALHYGRTSLLVEKSYREGNTTICILRQGKSKLKLIPSFSPLGIEECQVKSGKVYVTLAGLGGAGVSAAFSRGLARGVLGINILNKGGGAKIGRSTLILPQKSLLLIGVDDTDNETEGATYSLVNNIAQEAALKYSVQYVIHVNIQHYPYNSRKTKNCMSTVVGLIFQTETEKRGVVELFKSQLKENTFSSQTAMAVKDGFCFDNEFMEYCTDTKFGIVGIDIAIKVAQSNGVEVFQITGKNGIIGAVASLGYFDKPDFAAKLPSFCQ</sequence>
<proteinExistence type="predicted"/>
<name>A0A0G1Q1W9_9BACT</name>
<dbReference type="Pfam" id="PF22641">
    <property type="entry name" value="TiaS_TCKD"/>
    <property type="match status" value="1"/>
</dbReference>
<dbReference type="InterPro" id="IPR017674">
    <property type="entry name" value="Methan_mark_11"/>
</dbReference>
<reference evidence="2 3" key="1">
    <citation type="journal article" date="2015" name="Nature">
        <title>rRNA introns, odd ribosomes, and small enigmatic genomes across a large radiation of phyla.</title>
        <authorList>
            <person name="Brown C.T."/>
            <person name="Hug L.A."/>
            <person name="Thomas B.C."/>
            <person name="Sharon I."/>
            <person name="Castelle C.J."/>
            <person name="Singh A."/>
            <person name="Wilkins M.J."/>
            <person name="Williams K.H."/>
            <person name="Banfield J.F."/>
        </authorList>
    </citation>
    <scope>NUCLEOTIDE SEQUENCE [LARGE SCALE GENOMIC DNA]</scope>
</reference>
<dbReference type="PANTHER" id="PTHR40705">
    <property type="entry name" value="TRNA(ILE2) 2-AGMATINYLCYTIDINE SYNTHETASE TIAS"/>
    <property type="match status" value="1"/>
</dbReference>
<evidence type="ECO:0000259" key="1">
    <source>
        <dbReference type="Pfam" id="PF22641"/>
    </source>
</evidence>
<evidence type="ECO:0000313" key="3">
    <source>
        <dbReference type="Proteomes" id="UP000034264"/>
    </source>
</evidence>
<dbReference type="NCBIfam" id="TIGR03280">
    <property type="entry name" value="methan_mark_11"/>
    <property type="match status" value="1"/>
</dbReference>
<accession>A0A0G1Q1W9</accession>
<evidence type="ECO:0000313" key="2">
    <source>
        <dbReference type="EMBL" id="KKU02635.1"/>
    </source>
</evidence>
<protein>
    <submittedName>
        <fullName evidence="2">Methanogenesis marker protein 11</fullName>
    </submittedName>
</protein>
<dbReference type="EMBL" id="LCKS01000010">
    <property type="protein sequence ID" value="KKU02635.1"/>
    <property type="molecule type" value="Genomic_DNA"/>
</dbReference>
<dbReference type="Proteomes" id="UP000034264">
    <property type="component" value="Unassembled WGS sequence"/>
</dbReference>
<dbReference type="InterPro" id="IPR053870">
    <property type="entry name" value="TiaS-like_TCKD"/>
</dbReference>
<organism evidence="2 3">
    <name type="scientific">Candidatus Amesbacteria bacterium GW2011_GWC2_45_19</name>
    <dbReference type="NCBI Taxonomy" id="1618366"/>
    <lineage>
        <taxon>Bacteria</taxon>
        <taxon>Candidatus Amesiibacteriota</taxon>
    </lineage>
</organism>
<dbReference type="Gene3D" id="3.30.70.2200">
    <property type="match status" value="1"/>
</dbReference>
<comment type="caution">
    <text evidence="2">The sequence shown here is derived from an EMBL/GenBank/DDBJ whole genome shotgun (WGS) entry which is preliminary data.</text>
</comment>
<feature type="domain" description="TiaS-like TCKD" evidence="1">
    <location>
        <begin position="142"/>
        <end position="199"/>
    </location>
</feature>
<gene>
    <name evidence="2" type="ORF">UX05_C0010G0027</name>
</gene>
<dbReference type="AlphaFoldDB" id="A0A0G1Q1W9"/>